<evidence type="ECO:0000256" key="6">
    <source>
        <dbReference type="PIRSR" id="PIRSR602401-1"/>
    </source>
</evidence>
<dbReference type="Proteomes" id="UP000277212">
    <property type="component" value="Unassembled WGS sequence"/>
</dbReference>
<keyword evidence="3 6" id="KW-0349">Heme</keyword>
<dbReference type="InterPro" id="IPR036396">
    <property type="entry name" value="Cyt_P450_sf"/>
</dbReference>
<protein>
    <recommendedName>
        <fullName evidence="10">Cytochrome P450 monooxygenase</fullName>
    </recommendedName>
</protein>
<evidence type="ECO:0008006" key="10">
    <source>
        <dbReference type="Google" id="ProtNLM"/>
    </source>
</evidence>
<gene>
    <name evidence="8" type="ORF">CDV36_000855</name>
</gene>
<evidence type="ECO:0000256" key="7">
    <source>
        <dbReference type="RuleBase" id="RU000461"/>
    </source>
</evidence>
<keyword evidence="5 6" id="KW-0408">Iron</keyword>
<evidence type="ECO:0000256" key="2">
    <source>
        <dbReference type="ARBA" id="ARBA00010617"/>
    </source>
</evidence>
<organism evidence="8 9">
    <name type="scientific">Fusarium kuroshium</name>
    <dbReference type="NCBI Taxonomy" id="2010991"/>
    <lineage>
        <taxon>Eukaryota</taxon>
        <taxon>Fungi</taxon>
        <taxon>Dikarya</taxon>
        <taxon>Ascomycota</taxon>
        <taxon>Pezizomycotina</taxon>
        <taxon>Sordariomycetes</taxon>
        <taxon>Hypocreomycetidae</taxon>
        <taxon>Hypocreales</taxon>
        <taxon>Nectriaceae</taxon>
        <taxon>Fusarium</taxon>
        <taxon>Fusarium solani species complex</taxon>
    </lineage>
</organism>
<keyword evidence="9" id="KW-1185">Reference proteome</keyword>
<keyword evidence="7" id="KW-0503">Monooxygenase</keyword>
<sequence length="579" mass="65738">MSWPDVSTSLPLQLLVGSSVLVAVIYTFRDAFYPRPLDFIPYNAEAKERILGDLPDIKAVGSVTNWLATQPAKHQSPLFQAFVAPFGKPWVVVADHHEAADICMHRLKEFDRARVTISVFGGIIPGSQLTLKSSDPQFRRNKELVKDLMTPSFLAEISAPEIYDKFARLLKLWECKAILAKGRPFGASRDIHHAALDIIVCVAFGLEPDQTQLVRALEALDADNESEINATGGPDDEFIFKEEPLAEELEAFTRMSDSVSMSIRSPSPRLFHFLYGHLSSVMRNAHRLATRLQQREIANGLERRRTGQAQRCAVDQILAREEAMAEKEGRKPDYYSQTITSELMTYLLGGHETTSSALRWGISYLSKDQRVQAHLREALDQAHPQARAEKRLPSLEEIIQARVPYLDAVVEEVLRHSRPLAMCMREAQIDTQILGAHIPKGTTVVFLANGPSVFTPRIQFDESRQSEWATSRREKHPVNDEIDIRAFSPERWLRVEKHEDGTEETVFDANLFPIQAFGLGPRACFGRRLAYREMKIFFTLITWKFEFLPLPEALAVPKEVFSLTRNPNEVYVKLRSRVY</sequence>
<dbReference type="InterPro" id="IPR050121">
    <property type="entry name" value="Cytochrome_P450_monoxygenase"/>
</dbReference>
<dbReference type="CDD" id="cd20622">
    <property type="entry name" value="CYP_TRI13-like"/>
    <property type="match status" value="1"/>
</dbReference>
<dbReference type="Pfam" id="PF00067">
    <property type="entry name" value="p450"/>
    <property type="match status" value="2"/>
</dbReference>
<feature type="binding site" description="axial binding residue" evidence="6">
    <location>
        <position position="524"/>
    </location>
    <ligand>
        <name>heme</name>
        <dbReference type="ChEBI" id="CHEBI:30413"/>
    </ligand>
    <ligandPart>
        <name>Fe</name>
        <dbReference type="ChEBI" id="CHEBI:18248"/>
    </ligandPart>
</feature>
<dbReference type="PRINTS" id="PR00385">
    <property type="entry name" value="P450"/>
</dbReference>
<dbReference type="AlphaFoldDB" id="A0A3M2SPE8"/>
<proteinExistence type="inferred from homology"/>
<evidence type="ECO:0000313" key="9">
    <source>
        <dbReference type="Proteomes" id="UP000277212"/>
    </source>
</evidence>
<dbReference type="GO" id="GO:0016705">
    <property type="term" value="F:oxidoreductase activity, acting on paired donors, with incorporation or reduction of molecular oxygen"/>
    <property type="evidence" value="ECO:0007669"/>
    <property type="project" value="InterPro"/>
</dbReference>
<dbReference type="InterPro" id="IPR017972">
    <property type="entry name" value="Cyt_P450_CS"/>
</dbReference>
<dbReference type="OrthoDB" id="1470350at2759"/>
<dbReference type="Gene3D" id="1.10.630.10">
    <property type="entry name" value="Cytochrome P450"/>
    <property type="match status" value="1"/>
</dbReference>
<dbReference type="PANTHER" id="PTHR24305">
    <property type="entry name" value="CYTOCHROME P450"/>
    <property type="match status" value="1"/>
</dbReference>
<dbReference type="PROSITE" id="PS00086">
    <property type="entry name" value="CYTOCHROME_P450"/>
    <property type="match status" value="1"/>
</dbReference>
<dbReference type="STRING" id="2010991.A0A3M2SPE8"/>
<evidence type="ECO:0000313" key="8">
    <source>
        <dbReference type="EMBL" id="RMJ19438.1"/>
    </source>
</evidence>
<dbReference type="GO" id="GO:0004497">
    <property type="term" value="F:monooxygenase activity"/>
    <property type="evidence" value="ECO:0007669"/>
    <property type="project" value="UniProtKB-KW"/>
</dbReference>
<name>A0A3M2SPE8_9HYPO</name>
<comment type="caution">
    <text evidence="8">The sequence shown here is derived from an EMBL/GenBank/DDBJ whole genome shotgun (WGS) entry which is preliminary data.</text>
</comment>
<dbReference type="GO" id="GO:0020037">
    <property type="term" value="F:heme binding"/>
    <property type="evidence" value="ECO:0007669"/>
    <property type="project" value="InterPro"/>
</dbReference>
<reference evidence="8 9" key="1">
    <citation type="submission" date="2017-06" db="EMBL/GenBank/DDBJ databases">
        <title>Comparative genomic analysis of Ambrosia Fusariam Clade fungi.</title>
        <authorList>
            <person name="Stajich J.E."/>
            <person name="Carrillo J."/>
            <person name="Kijimoto T."/>
            <person name="Eskalen A."/>
            <person name="O'Donnell K."/>
            <person name="Kasson M."/>
        </authorList>
    </citation>
    <scope>NUCLEOTIDE SEQUENCE [LARGE SCALE GENOMIC DNA]</scope>
    <source>
        <strain evidence="8">UCR3666</strain>
    </source>
</reference>
<evidence type="ECO:0000256" key="1">
    <source>
        <dbReference type="ARBA" id="ARBA00001971"/>
    </source>
</evidence>
<dbReference type="InterPro" id="IPR002401">
    <property type="entry name" value="Cyt_P450_E_grp-I"/>
</dbReference>
<evidence type="ECO:0000256" key="4">
    <source>
        <dbReference type="ARBA" id="ARBA00022723"/>
    </source>
</evidence>
<dbReference type="EMBL" id="NKUJ01000008">
    <property type="protein sequence ID" value="RMJ19438.1"/>
    <property type="molecule type" value="Genomic_DNA"/>
</dbReference>
<dbReference type="GO" id="GO:0005506">
    <property type="term" value="F:iron ion binding"/>
    <property type="evidence" value="ECO:0007669"/>
    <property type="project" value="InterPro"/>
</dbReference>
<accession>A0A3M2SPE8</accession>
<dbReference type="SUPFAM" id="SSF48264">
    <property type="entry name" value="Cytochrome P450"/>
    <property type="match status" value="1"/>
</dbReference>
<evidence type="ECO:0000256" key="3">
    <source>
        <dbReference type="ARBA" id="ARBA00022617"/>
    </source>
</evidence>
<comment type="similarity">
    <text evidence="2 7">Belongs to the cytochrome P450 family.</text>
</comment>
<comment type="cofactor">
    <cofactor evidence="1 6">
        <name>heme</name>
        <dbReference type="ChEBI" id="CHEBI:30413"/>
    </cofactor>
</comment>
<dbReference type="PRINTS" id="PR00463">
    <property type="entry name" value="EP450I"/>
</dbReference>
<dbReference type="PANTHER" id="PTHR24305:SF232">
    <property type="entry name" value="P450, PUTATIVE (EUROFUNG)-RELATED"/>
    <property type="match status" value="1"/>
</dbReference>
<dbReference type="InterPro" id="IPR001128">
    <property type="entry name" value="Cyt_P450"/>
</dbReference>
<evidence type="ECO:0000256" key="5">
    <source>
        <dbReference type="ARBA" id="ARBA00023004"/>
    </source>
</evidence>
<keyword evidence="7" id="KW-0560">Oxidoreductase</keyword>
<keyword evidence="4 6" id="KW-0479">Metal-binding</keyword>